<evidence type="ECO:0000313" key="1">
    <source>
        <dbReference type="EMBL" id="RDX64874.1"/>
    </source>
</evidence>
<feature type="non-terminal residue" evidence="1">
    <location>
        <position position="1"/>
    </location>
</feature>
<name>A0A371EFX5_MUCPR</name>
<keyword evidence="2" id="KW-1185">Reference proteome</keyword>
<proteinExistence type="predicted"/>
<comment type="caution">
    <text evidence="1">The sequence shown here is derived from an EMBL/GenBank/DDBJ whole genome shotgun (WGS) entry which is preliminary data.</text>
</comment>
<gene>
    <name evidence="1" type="ORF">CR513_56514</name>
</gene>
<dbReference type="AlphaFoldDB" id="A0A371EFX5"/>
<dbReference type="EMBL" id="QJKJ01014176">
    <property type="protein sequence ID" value="RDX64874.1"/>
    <property type="molecule type" value="Genomic_DNA"/>
</dbReference>
<sequence length="178" mass="20625">MTTIQPSLHIAIFEAIDLSIGQSWWLQKVKTKIYNFAFLGSTQLDHPPYFTLRSSRIIFIHNPSYISCVMARNYDSTLDQATTFCFLLLQFTRFPPKNIQYPVVNLLSTIHKIKYILPLGDKDTLFVIYNLYPKEAQSHELKFGLIHLLPKFHGLASEDPHKFLKEFHGARNLISNLV</sequence>
<evidence type="ECO:0000313" key="2">
    <source>
        <dbReference type="Proteomes" id="UP000257109"/>
    </source>
</evidence>
<dbReference type="Proteomes" id="UP000257109">
    <property type="component" value="Unassembled WGS sequence"/>
</dbReference>
<organism evidence="1 2">
    <name type="scientific">Mucuna pruriens</name>
    <name type="common">Velvet bean</name>
    <name type="synonym">Dolichos pruriens</name>
    <dbReference type="NCBI Taxonomy" id="157652"/>
    <lineage>
        <taxon>Eukaryota</taxon>
        <taxon>Viridiplantae</taxon>
        <taxon>Streptophyta</taxon>
        <taxon>Embryophyta</taxon>
        <taxon>Tracheophyta</taxon>
        <taxon>Spermatophyta</taxon>
        <taxon>Magnoliopsida</taxon>
        <taxon>eudicotyledons</taxon>
        <taxon>Gunneridae</taxon>
        <taxon>Pentapetalae</taxon>
        <taxon>rosids</taxon>
        <taxon>fabids</taxon>
        <taxon>Fabales</taxon>
        <taxon>Fabaceae</taxon>
        <taxon>Papilionoideae</taxon>
        <taxon>50 kb inversion clade</taxon>
        <taxon>NPAAA clade</taxon>
        <taxon>indigoferoid/millettioid clade</taxon>
        <taxon>Phaseoleae</taxon>
        <taxon>Mucuna</taxon>
    </lineage>
</organism>
<reference evidence="1" key="1">
    <citation type="submission" date="2018-05" db="EMBL/GenBank/DDBJ databases">
        <title>Draft genome of Mucuna pruriens seed.</title>
        <authorList>
            <person name="Nnadi N.E."/>
            <person name="Vos R."/>
            <person name="Hasami M.H."/>
            <person name="Devisetty U.K."/>
            <person name="Aguiy J.C."/>
        </authorList>
    </citation>
    <scope>NUCLEOTIDE SEQUENCE [LARGE SCALE GENOMIC DNA]</scope>
    <source>
        <strain evidence="1">JCA_2017</strain>
    </source>
</reference>
<accession>A0A371EFX5</accession>
<protein>
    <submittedName>
        <fullName evidence="1">Uncharacterized protein</fullName>
    </submittedName>
</protein>
<feature type="non-terminal residue" evidence="1">
    <location>
        <position position="178"/>
    </location>
</feature>
<dbReference type="OrthoDB" id="922467at2759"/>